<accession>A0A101NFY9</accession>
<gene>
    <name evidence="2" type="ORF">AQI88_30870</name>
</gene>
<proteinExistence type="predicted"/>
<reference evidence="2 3" key="1">
    <citation type="submission" date="2015-10" db="EMBL/GenBank/DDBJ databases">
        <title>Draft genome sequence of Streptomyces cellostaticus DSM 40189, type strain for the species Streptomyces cellostaticus.</title>
        <authorList>
            <person name="Ruckert C."/>
            <person name="Winkler A."/>
            <person name="Kalinowski J."/>
            <person name="Kampfer P."/>
            <person name="Glaeser S."/>
        </authorList>
    </citation>
    <scope>NUCLEOTIDE SEQUENCE [LARGE SCALE GENOMIC DNA]</scope>
    <source>
        <strain evidence="2 3">DSM 40189</strain>
    </source>
</reference>
<sequence>MTEPDTLPDSLRAWAQGALGSFTATPVATAGDGSVGRLWEAVRHQDAARFFVKIAYGPASYTRETFAYRHAVPALGCGRAPRLQASSAERLALIVTAAPGTPLARLHLADGALEAAHRKAGALLCQLHQAGRPAGAGRPEASTALRRAADATAEHLEAAGNWLSPQEQQVVLSRADELRVVGRLPLGYIHGDAQESHLMWAGRTQPPALIDFGRSRFAPVVQDFVPLACGTWADRPRLRTAFFQGYGRALSREEQRALDCLMALYAARCLAWGRARNAPEAAARGRRVIDRLMDGASV</sequence>
<organism evidence="2 3">
    <name type="scientific">Streptomyces cellostaticus</name>
    <dbReference type="NCBI Taxonomy" id="67285"/>
    <lineage>
        <taxon>Bacteria</taxon>
        <taxon>Bacillati</taxon>
        <taxon>Actinomycetota</taxon>
        <taxon>Actinomycetes</taxon>
        <taxon>Kitasatosporales</taxon>
        <taxon>Streptomycetaceae</taxon>
        <taxon>Streptomyces</taxon>
    </lineage>
</organism>
<dbReference type="AlphaFoldDB" id="A0A101NFY9"/>
<feature type="domain" description="Aminoglycoside phosphotransferase" evidence="1">
    <location>
        <begin position="46"/>
        <end position="252"/>
    </location>
</feature>
<evidence type="ECO:0000313" key="2">
    <source>
        <dbReference type="EMBL" id="KUM92578.1"/>
    </source>
</evidence>
<evidence type="ECO:0000313" key="3">
    <source>
        <dbReference type="Proteomes" id="UP000054241"/>
    </source>
</evidence>
<dbReference type="RefSeq" id="WP_067005434.1">
    <property type="nucleotide sequence ID" value="NZ_BNDU01000012.1"/>
</dbReference>
<dbReference type="EMBL" id="LMWL01000061">
    <property type="protein sequence ID" value="KUM92578.1"/>
    <property type="molecule type" value="Genomic_DNA"/>
</dbReference>
<keyword evidence="3" id="KW-1185">Reference proteome</keyword>
<evidence type="ECO:0000259" key="1">
    <source>
        <dbReference type="Pfam" id="PF01636"/>
    </source>
</evidence>
<dbReference type="InterPro" id="IPR002575">
    <property type="entry name" value="Aminoglycoside_PTrfase"/>
</dbReference>
<dbReference type="OrthoDB" id="21342at2"/>
<dbReference type="Gene3D" id="3.90.1200.10">
    <property type="match status" value="1"/>
</dbReference>
<dbReference type="STRING" id="67285.AQI88_30870"/>
<dbReference type="Proteomes" id="UP000054241">
    <property type="component" value="Unassembled WGS sequence"/>
</dbReference>
<name>A0A101NFY9_9ACTN</name>
<comment type="caution">
    <text evidence="2">The sequence shown here is derived from an EMBL/GenBank/DDBJ whole genome shotgun (WGS) entry which is preliminary data.</text>
</comment>
<protein>
    <recommendedName>
        <fullName evidence="1">Aminoglycoside phosphotransferase domain-containing protein</fullName>
    </recommendedName>
</protein>
<dbReference type="InterPro" id="IPR011009">
    <property type="entry name" value="Kinase-like_dom_sf"/>
</dbReference>
<dbReference type="Pfam" id="PF01636">
    <property type="entry name" value="APH"/>
    <property type="match status" value="1"/>
</dbReference>
<dbReference type="SUPFAM" id="SSF56112">
    <property type="entry name" value="Protein kinase-like (PK-like)"/>
    <property type="match status" value="1"/>
</dbReference>